<gene>
    <name evidence="2" type="ORF">LAH08_06081</name>
</gene>
<organism evidence="2 3">
    <name type="scientific">Micromonospora noduli</name>
    <dbReference type="NCBI Taxonomy" id="709876"/>
    <lineage>
        <taxon>Bacteria</taxon>
        <taxon>Bacillati</taxon>
        <taxon>Actinomycetota</taxon>
        <taxon>Actinomycetes</taxon>
        <taxon>Micromonosporales</taxon>
        <taxon>Micromonosporaceae</taxon>
        <taxon>Micromonospora</taxon>
    </lineage>
</organism>
<dbReference type="RefSeq" id="WP_146758888.1">
    <property type="nucleotide sequence ID" value="NZ_PYAA01000044.1"/>
</dbReference>
<feature type="region of interest" description="Disordered" evidence="1">
    <location>
        <begin position="77"/>
        <end position="133"/>
    </location>
</feature>
<name>A0A328MX56_9ACTN</name>
<comment type="caution">
    <text evidence="2">The sequence shown here is derived from an EMBL/GenBank/DDBJ whole genome shotgun (WGS) entry which is preliminary data.</text>
</comment>
<sequence>MTDPTNPPPPDEPSEPPQPSTAPVAGPASETNPVFLSAPPVTGKRSNVRAWAVGGTALTVILCCGGAVIGTFNGDESKPTAGASSSPAASPTSASPTTITPTTAAPTSAAPTSAIPTPTKAAPPPKPKPPSYKTLTERQWKLIAKDPDGYLGKTYVVYGRVTQFDAATGTDSFRADVAHRRMAEDYDYETNTILNGSESDLDNLVEDDIFRANVTVLGSFSYDTQIGGETTVALLQVDSIKVL</sequence>
<feature type="region of interest" description="Disordered" evidence="1">
    <location>
        <begin position="1"/>
        <end position="42"/>
    </location>
</feature>
<reference evidence="2 3" key="1">
    <citation type="submission" date="2018-03" db="EMBL/GenBank/DDBJ databases">
        <title>Defining the species Micromonospora saelicesensis and Micromonospora noduli under the framework of genomics.</title>
        <authorList>
            <person name="Riesco R."/>
            <person name="Trujillo M.E."/>
        </authorList>
    </citation>
    <scope>NUCLEOTIDE SEQUENCE [LARGE SCALE GENOMIC DNA]</scope>
    <source>
        <strain evidence="2 3">LAH08</strain>
    </source>
</reference>
<accession>A0A328MX56</accession>
<feature type="compositionally biased region" description="Pro residues" evidence="1">
    <location>
        <begin position="121"/>
        <end position="130"/>
    </location>
</feature>
<feature type="compositionally biased region" description="Low complexity" evidence="1">
    <location>
        <begin position="79"/>
        <end position="120"/>
    </location>
</feature>
<evidence type="ECO:0000313" key="3">
    <source>
        <dbReference type="Proteomes" id="UP000248966"/>
    </source>
</evidence>
<dbReference type="EMBL" id="PYAA01000044">
    <property type="protein sequence ID" value="RAN94246.1"/>
    <property type="molecule type" value="Genomic_DNA"/>
</dbReference>
<feature type="compositionally biased region" description="Pro residues" evidence="1">
    <location>
        <begin position="1"/>
        <end position="20"/>
    </location>
</feature>
<evidence type="ECO:0000256" key="1">
    <source>
        <dbReference type="SAM" id="MobiDB-lite"/>
    </source>
</evidence>
<proteinExistence type="predicted"/>
<dbReference type="AlphaFoldDB" id="A0A328MX56"/>
<evidence type="ECO:0000313" key="2">
    <source>
        <dbReference type="EMBL" id="RAN94246.1"/>
    </source>
</evidence>
<protein>
    <submittedName>
        <fullName evidence="2">Uncharacterized protein</fullName>
    </submittedName>
</protein>
<dbReference type="Proteomes" id="UP000248966">
    <property type="component" value="Unassembled WGS sequence"/>
</dbReference>